<accession>A0A9N9GDT0</accession>
<gene>
    <name evidence="2" type="ORF">FMOSSE_LOCUS9054</name>
</gene>
<evidence type="ECO:0000313" key="2">
    <source>
        <dbReference type="EMBL" id="CAG8603086.1"/>
    </source>
</evidence>
<dbReference type="EMBL" id="CAJVPP010002523">
    <property type="protein sequence ID" value="CAG8603086.1"/>
    <property type="molecule type" value="Genomic_DNA"/>
</dbReference>
<sequence>FKFIRVDSVGSVPSATQNRLSRAARSVRLGSTRKTGTEPIESSPSLHGDSCTAIIF</sequence>
<feature type="region of interest" description="Disordered" evidence="1">
    <location>
        <begin position="15"/>
        <end position="51"/>
    </location>
</feature>
<reference evidence="2" key="1">
    <citation type="submission" date="2021-06" db="EMBL/GenBank/DDBJ databases">
        <authorList>
            <person name="Kallberg Y."/>
            <person name="Tangrot J."/>
            <person name="Rosling A."/>
        </authorList>
    </citation>
    <scope>NUCLEOTIDE SEQUENCE</scope>
    <source>
        <strain evidence="2">87-6 pot B 2015</strain>
    </source>
</reference>
<evidence type="ECO:0000313" key="3">
    <source>
        <dbReference type="Proteomes" id="UP000789375"/>
    </source>
</evidence>
<feature type="non-terminal residue" evidence="2">
    <location>
        <position position="1"/>
    </location>
</feature>
<proteinExistence type="predicted"/>
<comment type="caution">
    <text evidence="2">The sequence shown here is derived from an EMBL/GenBank/DDBJ whole genome shotgun (WGS) entry which is preliminary data.</text>
</comment>
<dbReference type="Proteomes" id="UP000789375">
    <property type="component" value="Unassembled WGS sequence"/>
</dbReference>
<dbReference type="AlphaFoldDB" id="A0A9N9GDT0"/>
<organism evidence="2 3">
    <name type="scientific">Funneliformis mosseae</name>
    <name type="common">Endomycorrhizal fungus</name>
    <name type="synonym">Glomus mosseae</name>
    <dbReference type="NCBI Taxonomy" id="27381"/>
    <lineage>
        <taxon>Eukaryota</taxon>
        <taxon>Fungi</taxon>
        <taxon>Fungi incertae sedis</taxon>
        <taxon>Mucoromycota</taxon>
        <taxon>Glomeromycotina</taxon>
        <taxon>Glomeromycetes</taxon>
        <taxon>Glomerales</taxon>
        <taxon>Glomeraceae</taxon>
        <taxon>Funneliformis</taxon>
    </lineage>
</organism>
<protein>
    <submittedName>
        <fullName evidence="2">10156_t:CDS:1</fullName>
    </submittedName>
</protein>
<evidence type="ECO:0000256" key="1">
    <source>
        <dbReference type="SAM" id="MobiDB-lite"/>
    </source>
</evidence>
<keyword evidence="3" id="KW-1185">Reference proteome</keyword>
<name>A0A9N9GDT0_FUNMO</name>